<feature type="region of interest" description="Disordered" evidence="1">
    <location>
        <begin position="1"/>
        <end position="42"/>
    </location>
</feature>
<name>A0A8R1ENZ0_CAEJA</name>
<dbReference type="EnsemblMetazoa" id="CJA38802.1">
    <property type="protein sequence ID" value="CJA38802.1"/>
    <property type="gene ID" value="WBGene00214649"/>
</dbReference>
<dbReference type="Proteomes" id="UP000005237">
    <property type="component" value="Unassembled WGS sequence"/>
</dbReference>
<reference evidence="2" key="2">
    <citation type="submission" date="2022-06" db="UniProtKB">
        <authorList>
            <consortium name="EnsemblMetazoa"/>
        </authorList>
    </citation>
    <scope>IDENTIFICATION</scope>
    <source>
        <strain evidence="2">DF5081</strain>
    </source>
</reference>
<evidence type="ECO:0000313" key="2">
    <source>
        <dbReference type="EnsemblMetazoa" id="CJA38802.1"/>
    </source>
</evidence>
<evidence type="ECO:0000256" key="1">
    <source>
        <dbReference type="SAM" id="MobiDB-lite"/>
    </source>
</evidence>
<reference evidence="3" key="1">
    <citation type="submission" date="2010-08" db="EMBL/GenBank/DDBJ databases">
        <authorList>
            <consortium name="Caenorhabditis japonica Sequencing Consortium"/>
            <person name="Wilson R.K."/>
        </authorList>
    </citation>
    <scope>NUCLEOTIDE SEQUENCE [LARGE SCALE GENOMIC DNA]</scope>
    <source>
        <strain evidence="3">DF5081</strain>
    </source>
</reference>
<keyword evidence="3" id="KW-1185">Reference proteome</keyword>
<proteinExistence type="predicted"/>
<sequence>MGRIVGPQNTNGWTSGERADCHWGESPTEWASRPPNGRVAHRMGESPTEWAIAPCKRPLRPLAWAKLPFAWGYRPFGWATSP</sequence>
<evidence type="ECO:0000313" key="3">
    <source>
        <dbReference type="Proteomes" id="UP000005237"/>
    </source>
</evidence>
<dbReference type="AlphaFoldDB" id="A0A8R1ENZ0"/>
<protein>
    <submittedName>
        <fullName evidence="2">Uncharacterized protein</fullName>
    </submittedName>
</protein>
<accession>A0A8R1ENZ0</accession>
<organism evidence="2 3">
    <name type="scientific">Caenorhabditis japonica</name>
    <dbReference type="NCBI Taxonomy" id="281687"/>
    <lineage>
        <taxon>Eukaryota</taxon>
        <taxon>Metazoa</taxon>
        <taxon>Ecdysozoa</taxon>
        <taxon>Nematoda</taxon>
        <taxon>Chromadorea</taxon>
        <taxon>Rhabditida</taxon>
        <taxon>Rhabditina</taxon>
        <taxon>Rhabditomorpha</taxon>
        <taxon>Rhabditoidea</taxon>
        <taxon>Rhabditidae</taxon>
        <taxon>Peloderinae</taxon>
        <taxon>Caenorhabditis</taxon>
    </lineage>
</organism>